<reference evidence="2" key="1">
    <citation type="submission" date="2025-08" db="UniProtKB">
        <authorList>
            <consortium name="Ensembl"/>
        </authorList>
    </citation>
    <scope>IDENTIFICATION</scope>
</reference>
<sequence length="56" mass="6018">MATLGAEQRFAVSCGQGAVRNEQTCIVHVKLTDSALRTLSGFQLQVGKVRTLSPSR</sequence>
<accession>A0A8C4PY33</accession>
<dbReference type="GO" id="GO:0008023">
    <property type="term" value="C:transcription elongation factor complex"/>
    <property type="evidence" value="ECO:0007669"/>
    <property type="project" value="InterPro"/>
</dbReference>
<reference evidence="2" key="2">
    <citation type="submission" date="2025-09" db="UniProtKB">
        <authorList>
            <consortium name="Ensembl"/>
        </authorList>
    </citation>
    <scope>IDENTIFICATION</scope>
</reference>
<keyword evidence="3" id="KW-1185">Reference proteome</keyword>
<protein>
    <recommendedName>
        <fullName evidence="1">RNA polymerase II elongation factor ELL N-terminal domain-containing protein</fullName>
    </recommendedName>
</protein>
<dbReference type="Proteomes" id="UP000694388">
    <property type="component" value="Unplaced"/>
</dbReference>
<dbReference type="Pfam" id="PF10390">
    <property type="entry name" value="ELL"/>
    <property type="match status" value="1"/>
</dbReference>
<dbReference type="GO" id="GO:0006368">
    <property type="term" value="P:transcription elongation by RNA polymerase II"/>
    <property type="evidence" value="ECO:0007669"/>
    <property type="project" value="InterPro"/>
</dbReference>
<feature type="domain" description="RNA polymerase II elongation factor ELL N-terminal" evidence="1">
    <location>
        <begin position="7"/>
        <end position="44"/>
    </location>
</feature>
<dbReference type="AlphaFoldDB" id="A0A8C4PY33"/>
<organism evidence="2 3">
    <name type="scientific">Eptatretus burgeri</name>
    <name type="common">Inshore hagfish</name>
    <dbReference type="NCBI Taxonomy" id="7764"/>
    <lineage>
        <taxon>Eukaryota</taxon>
        <taxon>Metazoa</taxon>
        <taxon>Chordata</taxon>
        <taxon>Craniata</taxon>
        <taxon>Vertebrata</taxon>
        <taxon>Cyclostomata</taxon>
        <taxon>Myxini</taxon>
        <taxon>Myxiniformes</taxon>
        <taxon>Myxinidae</taxon>
        <taxon>Eptatretinae</taxon>
        <taxon>Eptatretus</taxon>
    </lineage>
</organism>
<name>A0A8C4PY33_EPTBU</name>
<evidence type="ECO:0000259" key="1">
    <source>
        <dbReference type="Pfam" id="PF10390"/>
    </source>
</evidence>
<evidence type="ECO:0000313" key="3">
    <source>
        <dbReference type="Proteomes" id="UP000694388"/>
    </source>
</evidence>
<evidence type="ECO:0000313" key="2">
    <source>
        <dbReference type="Ensembl" id="ENSEBUP00000004118.1"/>
    </source>
</evidence>
<proteinExistence type="predicted"/>
<dbReference type="Ensembl" id="ENSEBUT00000004535.1">
    <property type="protein sequence ID" value="ENSEBUP00000004118.1"/>
    <property type="gene ID" value="ENSEBUG00000002932.1"/>
</dbReference>
<dbReference type="InterPro" id="IPR019464">
    <property type="entry name" value="ELL_N"/>
</dbReference>